<dbReference type="OrthoDB" id="2388574at2759"/>
<evidence type="ECO:0000259" key="5">
    <source>
        <dbReference type="Pfam" id="PF10551"/>
    </source>
</evidence>
<dbReference type="PANTHER" id="PTHR47160:SF10">
    <property type="entry name" value="MULE TRANSPOSASE DOMAIN-CONTAINING PROTEIN"/>
    <property type="match status" value="1"/>
</dbReference>
<dbReference type="EMBL" id="JEMT01029913">
    <property type="protein sequence ID" value="EXX50533.1"/>
    <property type="molecule type" value="Genomic_DNA"/>
</dbReference>
<dbReference type="HOGENOM" id="CLU_015060_1_1_1"/>
<evidence type="ECO:0000313" key="7">
    <source>
        <dbReference type="Proteomes" id="UP000022910"/>
    </source>
</evidence>
<evidence type="ECO:0000259" key="4">
    <source>
        <dbReference type="Pfam" id="PF04500"/>
    </source>
</evidence>
<keyword evidence="7" id="KW-1185">Reference proteome</keyword>
<protein>
    <recommendedName>
        <fullName evidence="8">MULE transposase domain-containing protein</fullName>
    </recommendedName>
</protein>
<gene>
    <name evidence="6" type="ORF">RirG_269910</name>
</gene>
<dbReference type="Proteomes" id="UP000022910">
    <property type="component" value="Unassembled WGS sequence"/>
</dbReference>
<dbReference type="InterPro" id="IPR018289">
    <property type="entry name" value="MULE_transposase_dom"/>
</dbReference>
<organism evidence="6 7">
    <name type="scientific">Rhizophagus irregularis (strain DAOM 197198w)</name>
    <name type="common">Glomus intraradices</name>
    <dbReference type="NCBI Taxonomy" id="1432141"/>
    <lineage>
        <taxon>Eukaryota</taxon>
        <taxon>Fungi</taxon>
        <taxon>Fungi incertae sedis</taxon>
        <taxon>Mucoromycota</taxon>
        <taxon>Glomeromycotina</taxon>
        <taxon>Glomeromycetes</taxon>
        <taxon>Glomerales</taxon>
        <taxon>Glomeraceae</taxon>
        <taxon>Rhizophagus</taxon>
    </lineage>
</organism>
<keyword evidence="2" id="KW-0863">Zinc-finger</keyword>
<feature type="domain" description="FLYWCH-type" evidence="4">
    <location>
        <begin position="9"/>
        <end position="70"/>
    </location>
</feature>
<evidence type="ECO:0000256" key="2">
    <source>
        <dbReference type="ARBA" id="ARBA00022771"/>
    </source>
</evidence>
<name>A0A015L6U9_RHIIW</name>
<feature type="domain" description="MULE transposase" evidence="5">
    <location>
        <begin position="190"/>
        <end position="290"/>
    </location>
</feature>
<accession>A0A015L6U9</accession>
<evidence type="ECO:0000313" key="6">
    <source>
        <dbReference type="EMBL" id="EXX50533.1"/>
    </source>
</evidence>
<sequence length="483" mass="55729">MNRVVCELVNSTQSNPKIIVHGYLLVKDKNRNEKHYWCCEYRKKLNCNGRAVTILEREQHILVKASEHSHAPEANRVDVIRTVNMVKETAASQTRDKPSQIIQNAVINMPQESYSYMPNREALRRQVSRVRNINMPPQPKSLQDIDVPANLCVTLGGEEFLTKDITLGEERIMIFCTTSNLEYLQKADFWVMDGTFRTVPTLFHQMYTVHALVGGESNSRVLPMVYILMTSRSKVIYERIFQELTDLAEEAGQMLAPPMIITDFEQAAINAAQVEFPGSVHKGCFFHLCQSFWRKIQSLGLASEYGNSEEFSIKLRHMTALAFLPSSEIPHAFDQIKSLMPPNASQIVQYFEETYVNGKIRRQMPRSGTVIRNPPLFPPELWSVHELIENGYPRTQNMVEGWHQRWSTIIGRSHIGLYSIIDEMRKEQCQTELQIESILRGEARPYQRKHIVDRENRLLTIFNGRDDYSLLDYLRGIAHTISL</sequence>
<dbReference type="Gene3D" id="2.20.25.240">
    <property type="match status" value="1"/>
</dbReference>
<proteinExistence type="predicted"/>
<evidence type="ECO:0008006" key="8">
    <source>
        <dbReference type="Google" id="ProtNLM"/>
    </source>
</evidence>
<keyword evidence="1" id="KW-0479">Metal-binding</keyword>
<dbReference type="Pfam" id="PF10551">
    <property type="entry name" value="MULE"/>
    <property type="match status" value="1"/>
</dbReference>
<dbReference type="GO" id="GO:0008270">
    <property type="term" value="F:zinc ion binding"/>
    <property type="evidence" value="ECO:0007669"/>
    <property type="project" value="UniProtKB-KW"/>
</dbReference>
<keyword evidence="3" id="KW-0862">Zinc</keyword>
<dbReference type="Pfam" id="PF04500">
    <property type="entry name" value="FLYWCH"/>
    <property type="match status" value="1"/>
</dbReference>
<comment type="caution">
    <text evidence="6">The sequence shown here is derived from an EMBL/GenBank/DDBJ whole genome shotgun (WGS) entry which is preliminary data.</text>
</comment>
<evidence type="ECO:0000256" key="1">
    <source>
        <dbReference type="ARBA" id="ARBA00022723"/>
    </source>
</evidence>
<dbReference type="AlphaFoldDB" id="A0A015L6U9"/>
<dbReference type="STRING" id="1432141.A0A015L6U9"/>
<dbReference type="InterPro" id="IPR007588">
    <property type="entry name" value="Znf_FLYWCH"/>
</dbReference>
<dbReference type="PANTHER" id="PTHR47160">
    <property type="entry name" value="PUTATIVE-RELATED"/>
    <property type="match status" value="1"/>
</dbReference>
<reference evidence="6 7" key="1">
    <citation type="submission" date="2014-02" db="EMBL/GenBank/DDBJ databases">
        <title>Single nucleus genome sequencing reveals high similarity among nuclei of an endomycorrhizal fungus.</title>
        <authorList>
            <person name="Lin K."/>
            <person name="Geurts R."/>
            <person name="Zhang Z."/>
            <person name="Limpens E."/>
            <person name="Saunders D.G."/>
            <person name="Mu D."/>
            <person name="Pang E."/>
            <person name="Cao H."/>
            <person name="Cha H."/>
            <person name="Lin T."/>
            <person name="Zhou Q."/>
            <person name="Shang Y."/>
            <person name="Li Y."/>
            <person name="Ivanov S."/>
            <person name="Sharma T."/>
            <person name="Velzen R.V."/>
            <person name="Ruijter N.D."/>
            <person name="Aanen D.K."/>
            <person name="Win J."/>
            <person name="Kamoun S."/>
            <person name="Bisseling T."/>
            <person name="Huang S."/>
        </authorList>
    </citation>
    <scope>NUCLEOTIDE SEQUENCE [LARGE SCALE GENOMIC DNA]</scope>
    <source>
        <strain evidence="7">DAOM197198w</strain>
    </source>
</reference>
<evidence type="ECO:0000256" key="3">
    <source>
        <dbReference type="ARBA" id="ARBA00022833"/>
    </source>
</evidence>